<reference evidence="1" key="1">
    <citation type="submission" date="2023-08" db="EMBL/GenBank/DDBJ databases">
        <title>A de novo genome assembly of Solanum verrucosum Schlechtendal, a Mexican diploid species geographically isolated from the other diploid A-genome species in potato relatives.</title>
        <authorList>
            <person name="Hosaka K."/>
        </authorList>
    </citation>
    <scope>NUCLEOTIDE SEQUENCE</scope>
    <source>
        <tissue evidence="1">Young leaves</tissue>
    </source>
</reference>
<dbReference type="AlphaFoldDB" id="A0AAF0T675"/>
<gene>
    <name evidence="1" type="ORF">MTR67_002722</name>
</gene>
<evidence type="ECO:0000313" key="1">
    <source>
        <dbReference type="EMBL" id="WMV09337.1"/>
    </source>
</evidence>
<name>A0AAF0T675_SOLVR</name>
<keyword evidence="2" id="KW-1185">Reference proteome</keyword>
<protein>
    <submittedName>
        <fullName evidence="1">Uncharacterized protein</fullName>
    </submittedName>
</protein>
<evidence type="ECO:0000313" key="2">
    <source>
        <dbReference type="Proteomes" id="UP001234989"/>
    </source>
</evidence>
<proteinExistence type="predicted"/>
<dbReference type="EMBL" id="CP133612">
    <property type="protein sequence ID" value="WMV09337.1"/>
    <property type="molecule type" value="Genomic_DNA"/>
</dbReference>
<dbReference type="Proteomes" id="UP001234989">
    <property type="component" value="Chromosome 1"/>
</dbReference>
<organism evidence="1 2">
    <name type="scientific">Solanum verrucosum</name>
    <dbReference type="NCBI Taxonomy" id="315347"/>
    <lineage>
        <taxon>Eukaryota</taxon>
        <taxon>Viridiplantae</taxon>
        <taxon>Streptophyta</taxon>
        <taxon>Embryophyta</taxon>
        <taxon>Tracheophyta</taxon>
        <taxon>Spermatophyta</taxon>
        <taxon>Magnoliopsida</taxon>
        <taxon>eudicotyledons</taxon>
        <taxon>Gunneridae</taxon>
        <taxon>Pentapetalae</taxon>
        <taxon>asterids</taxon>
        <taxon>lamiids</taxon>
        <taxon>Solanales</taxon>
        <taxon>Solanaceae</taxon>
        <taxon>Solanoideae</taxon>
        <taxon>Solaneae</taxon>
        <taxon>Solanum</taxon>
    </lineage>
</organism>
<sequence length="34" mass="3751">MDMVVLQIDKGLLDKIAPMLLSIVKIGCLTLNHN</sequence>
<accession>A0AAF0T675</accession>